<dbReference type="AlphaFoldDB" id="A0A1H7U8Y3"/>
<keyword evidence="2" id="KW-0472">Membrane</keyword>
<keyword evidence="2" id="KW-0812">Transmembrane</keyword>
<protein>
    <submittedName>
        <fullName evidence="3">Sensor histidine kinase YesM</fullName>
    </submittedName>
</protein>
<keyword evidence="1" id="KW-0175">Coiled coil</keyword>
<feature type="coiled-coil region" evidence="1">
    <location>
        <begin position="145"/>
        <end position="173"/>
    </location>
</feature>
<organism evidence="3 4">
    <name type="scientific">Parapedobacter koreensis</name>
    <dbReference type="NCBI Taxonomy" id="332977"/>
    <lineage>
        <taxon>Bacteria</taxon>
        <taxon>Pseudomonadati</taxon>
        <taxon>Bacteroidota</taxon>
        <taxon>Sphingobacteriia</taxon>
        <taxon>Sphingobacteriales</taxon>
        <taxon>Sphingobacteriaceae</taxon>
        <taxon>Parapedobacter</taxon>
    </lineage>
</organism>
<dbReference type="GO" id="GO:0016301">
    <property type="term" value="F:kinase activity"/>
    <property type="evidence" value="ECO:0007669"/>
    <property type="project" value="UniProtKB-KW"/>
</dbReference>
<dbReference type="STRING" id="332977.SAMN05421740_11440"/>
<evidence type="ECO:0000313" key="3">
    <source>
        <dbReference type="EMBL" id="SEL93463.1"/>
    </source>
</evidence>
<gene>
    <name evidence="3" type="ORF">SAMN05421740_11440</name>
</gene>
<keyword evidence="4" id="KW-1185">Reference proteome</keyword>
<evidence type="ECO:0000256" key="1">
    <source>
        <dbReference type="SAM" id="Coils"/>
    </source>
</evidence>
<name>A0A1H7U8Y3_9SPHI</name>
<sequence>METTFSNVSFHFRYHLYVLVGYSLVVFGMNLLGNKDVYLAGLTLMIGINIVVFYSLNGICNRFFTYSRVRLLAVQLFGLIIAWYVVVYLLIYVWFPGVGIALFHTGREFHIGKYVRNLTSYLEKSLMAVLIYQFAKLNKARQLVLLAEKEKIIEKERQLKEVAERALAAEKEHRGIAQENQRLRFAASSGQLKSHWLHSVTASLREKIGRGLDVTELFDAYLEVLNYYYQHGGPDANLVTLQAELHLVRLMQLLNGAINNNQPALVILPSHPLIARQIPPFLMSTLLENAFKFADQSGVDEPITLAFSSTAKMLAITCRNGVDPAKVLAAPKSGVGLRSIRQQLDYLAPSRHEITIVNEGRMYEIAIVIHY</sequence>
<feature type="transmembrane region" description="Helical" evidence="2">
    <location>
        <begin position="12"/>
        <end position="32"/>
    </location>
</feature>
<keyword evidence="2" id="KW-1133">Transmembrane helix</keyword>
<accession>A0A1H7U8Y3</accession>
<evidence type="ECO:0000256" key="2">
    <source>
        <dbReference type="SAM" id="Phobius"/>
    </source>
</evidence>
<evidence type="ECO:0000313" key="4">
    <source>
        <dbReference type="Proteomes" id="UP000198916"/>
    </source>
</evidence>
<keyword evidence="3" id="KW-0808">Transferase</keyword>
<dbReference type="RefSeq" id="WP_090609200.1">
    <property type="nucleotide sequence ID" value="NZ_FNZR01000014.1"/>
</dbReference>
<dbReference type="Proteomes" id="UP000198916">
    <property type="component" value="Unassembled WGS sequence"/>
</dbReference>
<feature type="transmembrane region" description="Helical" evidence="2">
    <location>
        <begin position="71"/>
        <end position="95"/>
    </location>
</feature>
<reference evidence="4" key="1">
    <citation type="submission" date="2016-10" db="EMBL/GenBank/DDBJ databases">
        <authorList>
            <person name="Varghese N."/>
            <person name="Submissions S."/>
        </authorList>
    </citation>
    <scope>NUCLEOTIDE SEQUENCE [LARGE SCALE GENOMIC DNA]</scope>
    <source>
        <strain evidence="4">Jip14</strain>
    </source>
</reference>
<proteinExistence type="predicted"/>
<feature type="transmembrane region" description="Helical" evidence="2">
    <location>
        <begin position="38"/>
        <end position="59"/>
    </location>
</feature>
<keyword evidence="3" id="KW-0418">Kinase</keyword>
<dbReference type="EMBL" id="FNZR01000014">
    <property type="protein sequence ID" value="SEL93463.1"/>
    <property type="molecule type" value="Genomic_DNA"/>
</dbReference>